<accession>A0A9N9GZR8</accession>
<evidence type="ECO:0000256" key="1">
    <source>
        <dbReference type="SAM" id="Coils"/>
    </source>
</evidence>
<dbReference type="OrthoDB" id="2425070at2759"/>
<dbReference type="Proteomes" id="UP000789342">
    <property type="component" value="Unassembled WGS sequence"/>
</dbReference>
<keyword evidence="3" id="KW-1185">Reference proteome</keyword>
<comment type="caution">
    <text evidence="2">The sequence shown here is derived from an EMBL/GenBank/DDBJ whole genome shotgun (WGS) entry which is preliminary data.</text>
</comment>
<gene>
    <name evidence="2" type="ORF">AMORRO_LOCUS9549</name>
</gene>
<reference evidence="2" key="1">
    <citation type="submission" date="2021-06" db="EMBL/GenBank/DDBJ databases">
        <authorList>
            <person name="Kallberg Y."/>
            <person name="Tangrot J."/>
            <person name="Rosling A."/>
        </authorList>
    </citation>
    <scope>NUCLEOTIDE SEQUENCE</scope>
    <source>
        <strain evidence="2">CL551</strain>
    </source>
</reference>
<proteinExistence type="predicted"/>
<keyword evidence="1" id="KW-0175">Coiled coil</keyword>
<sequence length="153" mass="18005">MEENTGLKSRIDELEKNRTDIVVENAELRARVVKLERDIDELKKELDLRKIILLNEEPMVEYRPSFMEGLEIDAFFRHHRIALEKLYFPYSNTQTALSLKDLPYYKNSHSVTAFGITYTLNPSHPTHTKFTTRHKPVCHLVSAPPKYRKYNIS</sequence>
<name>A0A9N9GZR8_9GLOM</name>
<protein>
    <submittedName>
        <fullName evidence="2">9764_t:CDS:1</fullName>
    </submittedName>
</protein>
<organism evidence="2 3">
    <name type="scientific">Acaulospora morrowiae</name>
    <dbReference type="NCBI Taxonomy" id="94023"/>
    <lineage>
        <taxon>Eukaryota</taxon>
        <taxon>Fungi</taxon>
        <taxon>Fungi incertae sedis</taxon>
        <taxon>Mucoromycota</taxon>
        <taxon>Glomeromycotina</taxon>
        <taxon>Glomeromycetes</taxon>
        <taxon>Diversisporales</taxon>
        <taxon>Acaulosporaceae</taxon>
        <taxon>Acaulospora</taxon>
    </lineage>
</organism>
<evidence type="ECO:0000313" key="2">
    <source>
        <dbReference type="EMBL" id="CAG8641832.1"/>
    </source>
</evidence>
<dbReference type="AlphaFoldDB" id="A0A9N9GZR8"/>
<dbReference type="EMBL" id="CAJVPV010009470">
    <property type="protein sequence ID" value="CAG8641832.1"/>
    <property type="molecule type" value="Genomic_DNA"/>
</dbReference>
<evidence type="ECO:0000313" key="3">
    <source>
        <dbReference type="Proteomes" id="UP000789342"/>
    </source>
</evidence>
<feature type="coiled-coil region" evidence="1">
    <location>
        <begin position="11"/>
        <end position="52"/>
    </location>
</feature>